<dbReference type="Gene3D" id="3.40.630.30">
    <property type="match status" value="1"/>
</dbReference>
<dbReference type="CDD" id="cd04301">
    <property type="entry name" value="NAT_SF"/>
    <property type="match status" value="1"/>
</dbReference>
<dbReference type="SUPFAM" id="SSF55729">
    <property type="entry name" value="Acyl-CoA N-acyltransferases (Nat)"/>
    <property type="match status" value="1"/>
</dbReference>
<reference evidence="2 3" key="1">
    <citation type="submission" date="2018-04" db="EMBL/GenBank/DDBJ databases">
        <title>Complete genome sequences of Streptomyces lydicus strain WYEC and characterization of antagonistic properties of biological control agents.</title>
        <authorList>
            <person name="Mariita R.M."/>
            <person name="Sello J.K."/>
        </authorList>
    </citation>
    <scope>NUCLEOTIDE SEQUENCE [LARGE SCALE GENOMIC DNA]</scope>
    <source>
        <strain evidence="2 3">WYEC 108</strain>
    </source>
</reference>
<dbReference type="InterPro" id="IPR016181">
    <property type="entry name" value="Acyl_CoA_acyltransferase"/>
</dbReference>
<dbReference type="EMBL" id="CP029042">
    <property type="protein sequence ID" value="AZS73461.1"/>
    <property type="molecule type" value="Genomic_DNA"/>
</dbReference>
<dbReference type="Pfam" id="PF00583">
    <property type="entry name" value="Acetyltransf_1"/>
    <property type="match status" value="1"/>
</dbReference>
<feature type="domain" description="N-acetyltransferase" evidence="1">
    <location>
        <begin position="160"/>
        <end position="299"/>
    </location>
</feature>
<dbReference type="RefSeq" id="WP_127152452.1">
    <property type="nucleotide sequence ID" value="NZ_CP029042.1"/>
</dbReference>
<evidence type="ECO:0000313" key="3">
    <source>
        <dbReference type="Proteomes" id="UP000275579"/>
    </source>
</evidence>
<organism evidence="2 3">
    <name type="scientific">Streptomyces lydicus</name>
    <dbReference type="NCBI Taxonomy" id="47763"/>
    <lineage>
        <taxon>Bacteria</taxon>
        <taxon>Bacillati</taxon>
        <taxon>Actinomycetota</taxon>
        <taxon>Actinomycetes</taxon>
        <taxon>Kitasatosporales</taxon>
        <taxon>Streptomycetaceae</taxon>
        <taxon>Streptomyces</taxon>
    </lineage>
</organism>
<protein>
    <submittedName>
        <fullName evidence="2">GNAT family N-acetyltransferase</fullName>
    </submittedName>
</protein>
<dbReference type="AlphaFoldDB" id="A0A3S9YEN2"/>
<name>A0A3S9YEN2_9ACTN</name>
<dbReference type="InterPro" id="IPR000182">
    <property type="entry name" value="GNAT_dom"/>
</dbReference>
<dbReference type="PROSITE" id="PS51186">
    <property type="entry name" value="GNAT"/>
    <property type="match status" value="1"/>
</dbReference>
<dbReference type="GO" id="GO:0016747">
    <property type="term" value="F:acyltransferase activity, transferring groups other than amino-acyl groups"/>
    <property type="evidence" value="ECO:0007669"/>
    <property type="project" value="InterPro"/>
</dbReference>
<evidence type="ECO:0000259" key="1">
    <source>
        <dbReference type="PROSITE" id="PS51186"/>
    </source>
</evidence>
<gene>
    <name evidence="2" type="ORF">DDE74_23180</name>
</gene>
<keyword evidence="2" id="KW-0808">Transferase</keyword>
<sequence length="299" mass="32512">MQRHEYTGPVALRAMQSLAGRLFPDTGYRHIGDLAWAWCLALGRDGENPTAVWTDGDGEAPAAGSPTAHRPLAWAWLELPGSLQFQVDPAYRELADEVLAWAAGRTAGGALSVEVAETEPHLCAALERHGLTRTDGGPFMVGLGRSLADLPDAPRLPDGYRIRAQQTRAEVAGRAAAHRAAFGSTRVTTERHARMREIWPYRAEFDLVVVSPAGEVAAYCQGWYDAALGTGVFEPVGTHPEHRRRGLARAVCLAVLQAFAEAGGRRAVVQCRGDAEYPVPKRLYESLGFTPYTRTHTYA</sequence>
<evidence type="ECO:0000313" key="2">
    <source>
        <dbReference type="EMBL" id="AZS73461.1"/>
    </source>
</evidence>
<accession>A0A3S9YEN2</accession>
<dbReference type="Proteomes" id="UP000275579">
    <property type="component" value="Chromosome"/>
</dbReference>
<proteinExistence type="predicted"/>